<evidence type="ECO:0000256" key="5">
    <source>
        <dbReference type="ARBA" id="ARBA00022801"/>
    </source>
</evidence>
<dbReference type="PANTHER" id="PTHR33653">
    <property type="entry name" value="RIBONUCLEASE VAPC2"/>
    <property type="match status" value="1"/>
</dbReference>
<comment type="cofactor">
    <cofactor evidence="1">
        <name>Mg(2+)</name>
        <dbReference type="ChEBI" id="CHEBI:18420"/>
    </cofactor>
</comment>
<keyword evidence="10" id="KW-1185">Reference proteome</keyword>
<reference evidence="9 10" key="1">
    <citation type="submission" date="2019-02" db="EMBL/GenBank/DDBJ databases">
        <title>Deep-cultivation of Planctomycetes and their phenomic and genomic characterization uncovers novel biology.</title>
        <authorList>
            <person name="Wiegand S."/>
            <person name="Jogler M."/>
            <person name="Boedeker C."/>
            <person name="Pinto D."/>
            <person name="Vollmers J."/>
            <person name="Rivas-Marin E."/>
            <person name="Kohn T."/>
            <person name="Peeters S.H."/>
            <person name="Heuer A."/>
            <person name="Rast P."/>
            <person name="Oberbeckmann S."/>
            <person name="Bunk B."/>
            <person name="Jeske O."/>
            <person name="Meyerdierks A."/>
            <person name="Storesund J.E."/>
            <person name="Kallscheuer N."/>
            <person name="Luecker S."/>
            <person name="Lage O.M."/>
            <person name="Pohl T."/>
            <person name="Merkel B.J."/>
            <person name="Hornburger P."/>
            <person name="Mueller R.-W."/>
            <person name="Bruemmer F."/>
            <person name="Labrenz M."/>
            <person name="Spormann A.M."/>
            <person name="Op den Camp H."/>
            <person name="Overmann J."/>
            <person name="Amann R."/>
            <person name="Jetten M.S.M."/>
            <person name="Mascher T."/>
            <person name="Medema M.H."/>
            <person name="Devos D.P."/>
            <person name="Kaster A.-K."/>
            <person name="Ovreas L."/>
            <person name="Rohde M."/>
            <person name="Galperin M.Y."/>
            <person name="Jogler C."/>
        </authorList>
    </citation>
    <scope>NUCLEOTIDE SEQUENCE [LARGE SCALE GENOMIC DNA]</scope>
    <source>
        <strain evidence="9 10">Pla175</strain>
    </source>
</reference>
<protein>
    <submittedName>
        <fullName evidence="9">tRNA(fMet)-specific endonuclease VapC</fullName>
    </submittedName>
</protein>
<dbReference type="Proteomes" id="UP000317429">
    <property type="component" value="Chromosome"/>
</dbReference>
<keyword evidence="9" id="KW-0255">Endonuclease</keyword>
<dbReference type="Gene3D" id="3.40.50.1010">
    <property type="entry name" value="5'-nuclease"/>
    <property type="match status" value="1"/>
</dbReference>
<evidence type="ECO:0000256" key="2">
    <source>
        <dbReference type="ARBA" id="ARBA00022649"/>
    </source>
</evidence>
<dbReference type="GO" id="GO:0016787">
    <property type="term" value="F:hydrolase activity"/>
    <property type="evidence" value="ECO:0007669"/>
    <property type="project" value="UniProtKB-KW"/>
</dbReference>
<keyword evidence="2" id="KW-1277">Toxin-antitoxin system</keyword>
<dbReference type="Pfam" id="PF01850">
    <property type="entry name" value="PIN"/>
    <property type="match status" value="1"/>
</dbReference>
<organism evidence="9 10">
    <name type="scientific">Pirellulimonas nuda</name>
    <dbReference type="NCBI Taxonomy" id="2528009"/>
    <lineage>
        <taxon>Bacteria</taxon>
        <taxon>Pseudomonadati</taxon>
        <taxon>Planctomycetota</taxon>
        <taxon>Planctomycetia</taxon>
        <taxon>Pirellulales</taxon>
        <taxon>Lacipirellulaceae</taxon>
        <taxon>Pirellulimonas</taxon>
    </lineage>
</organism>
<evidence type="ECO:0000259" key="8">
    <source>
        <dbReference type="Pfam" id="PF01850"/>
    </source>
</evidence>
<accession>A0A518DJX8</accession>
<dbReference type="InterPro" id="IPR029060">
    <property type="entry name" value="PIN-like_dom_sf"/>
</dbReference>
<keyword evidence="3" id="KW-0540">Nuclease</keyword>
<keyword evidence="5" id="KW-0378">Hydrolase</keyword>
<dbReference type="PANTHER" id="PTHR33653:SF1">
    <property type="entry name" value="RIBONUCLEASE VAPC2"/>
    <property type="match status" value="1"/>
</dbReference>
<comment type="similarity">
    <text evidence="7">Belongs to the PINc/VapC protein family.</text>
</comment>
<dbReference type="GO" id="GO:0046872">
    <property type="term" value="F:metal ion binding"/>
    <property type="evidence" value="ECO:0007669"/>
    <property type="project" value="UniProtKB-KW"/>
</dbReference>
<name>A0A518DJX8_9BACT</name>
<evidence type="ECO:0000313" key="10">
    <source>
        <dbReference type="Proteomes" id="UP000317429"/>
    </source>
</evidence>
<dbReference type="InterPro" id="IPR050556">
    <property type="entry name" value="Type_II_TA_system_RNase"/>
</dbReference>
<evidence type="ECO:0000256" key="3">
    <source>
        <dbReference type="ARBA" id="ARBA00022722"/>
    </source>
</evidence>
<dbReference type="InterPro" id="IPR002716">
    <property type="entry name" value="PIN_dom"/>
</dbReference>
<keyword evidence="4" id="KW-0479">Metal-binding</keyword>
<dbReference type="AlphaFoldDB" id="A0A518DJX8"/>
<evidence type="ECO:0000256" key="4">
    <source>
        <dbReference type="ARBA" id="ARBA00022723"/>
    </source>
</evidence>
<keyword evidence="6" id="KW-0460">Magnesium</keyword>
<evidence type="ECO:0000256" key="1">
    <source>
        <dbReference type="ARBA" id="ARBA00001946"/>
    </source>
</evidence>
<sequence length="131" mass="14343">MIEPSLLDTDILSDILKGRNQVVTDNADAYLKLHGRFAISDFTRFEVVRGLRWQKATAKLTSFDRLCQSMIIFPVTAKILDRAAELWADGASQGKPKMDADLIIAATALIHGRVLVTGNVGHFGSIRVSCG</sequence>
<proteinExistence type="inferred from homology"/>
<dbReference type="GO" id="GO:0004519">
    <property type="term" value="F:endonuclease activity"/>
    <property type="evidence" value="ECO:0007669"/>
    <property type="project" value="UniProtKB-KW"/>
</dbReference>
<evidence type="ECO:0000313" key="9">
    <source>
        <dbReference type="EMBL" id="QDU91779.1"/>
    </source>
</evidence>
<feature type="domain" description="PIN" evidence="8">
    <location>
        <begin position="6"/>
        <end position="119"/>
    </location>
</feature>
<dbReference type="EMBL" id="CP036291">
    <property type="protein sequence ID" value="QDU91779.1"/>
    <property type="molecule type" value="Genomic_DNA"/>
</dbReference>
<dbReference type="SUPFAM" id="SSF88723">
    <property type="entry name" value="PIN domain-like"/>
    <property type="match status" value="1"/>
</dbReference>
<dbReference type="RefSeq" id="WP_197527163.1">
    <property type="nucleotide sequence ID" value="NZ_CP036291.1"/>
</dbReference>
<gene>
    <name evidence="9" type="primary">vapC_10</name>
    <name evidence="9" type="ORF">Pla175_52100</name>
</gene>
<evidence type="ECO:0000256" key="7">
    <source>
        <dbReference type="ARBA" id="ARBA00038093"/>
    </source>
</evidence>
<dbReference type="KEGG" id="pnd:Pla175_52100"/>
<evidence type="ECO:0000256" key="6">
    <source>
        <dbReference type="ARBA" id="ARBA00022842"/>
    </source>
</evidence>